<gene>
    <name evidence="2" type="ORF">ODALV1_LOCUS7110</name>
</gene>
<dbReference type="Proteomes" id="UP001642540">
    <property type="component" value="Unassembled WGS sequence"/>
</dbReference>
<dbReference type="EMBL" id="CAXLJM020000023">
    <property type="protein sequence ID" value="CAL8088618.1"/>
    <property type="molecule type" value="Genomic_DNA"/>
</dbReference>
<accession>A0ABP1Q4A7</accession>
<organism evidence="2 3">
    <name type="scientific">Orchesella dallaii</name>
    <dbReference type="NCBI Taxonomy" id="48710"/>
    <lineage>
        <taxon>Eukaryota</taxon>
        <taxon>Metazoa</taxon>
        <taxon>Ecdysozoa</taxon>
        <taxon>Arthropoda</taxon>
        <taxon>Hexapoda</taxon>
        <taxon>Collembola</taxon>
        <taxon>Entomobryomorpha</taxon>
        <taxon>Entomobryoidea</taxon>
        <taxon>Orchesellidae</taxon>
        <taxon>Orchesellinae</taxon>
        <taxon>Orchesella</taxon>
    </lineage>
</organism>
<feature type="compositionally biased region" description="Acidic residues" evidence="1">
    <location>
        <begin position="36"/>
        <end position="49"/>
    </location>
</feature>
<reference evidence="2 3" key="1">
    <citation type="submission" date="2024-08" db="EMBL/GenBank/DDBJ databases">
        <authorList>
            <person name="Cucini C."/>
            <person name="Frati F."/>
        </authorList>
    </citation>
    <scope>NUCLEOTIDE SEQUENCE [LARGE SCALE GENOMIC DNA]</scope>
</reference>
<feature type="region of interest" description="Disordered" evidence="1">
    <location>
        <begin position="1"/>
        <end position="52"/>
    </location>
</feature>
<comment type="caution">
    <text evidence="2">The sequence shown here is derived from an EMBL/GenBank/DDBJ whole genome shotgun (WGS) entry which is preliminary data.</text>
</comment>
<feature type="region of interest" description="Disordered" evidence="1">
    <location>
        <begin position="103"/>
        <end position="135"/>
    </location>
</feature>
<feature type="compositionally biased region" description="Low complexity" evidence="1">
    <location>
        <begin position="111"/>
        <end position="122"/>
    </location>
</feature>
<sequence>MSDPSHIELGMGGDMIGAGGSSPAGKISPVNIPPAVEEEQMSPTDEDILETPMPARNYIRNADQLDDDDDDDDAVSHEPVSSLDVEFLKRVLLGKDISPPKNRRTYSCEQSSSGHLWSSSPSRVVRMNPRKRTSAPQFGRTNTIRNTIVLRSRRSWPVAPPRIRSQQPRCLEFYVTKTELENVRY</sequence>
<keyword evidence="3" id="KW-1185">Reference proteome</keyword>
<feature type="compositionally biased region" description="Gly residues" evidence="1">
    <location>
        <begin position="10"/>
        <end position="22"/>
    </location>
</feature>
<proteinExistence type="predicted"/>
<name>A0ABP1Q4A7_9HEXA</name>
<evidence type="ECO:0000313" key="2">
    <source>
        <dbReference type="EMBL" id="CAL8088618.1"/>
    </source>
</evidence>
<protein>
    <submittedName>
        <fullName evidence="2">Uncharacterized protein</fullName>
    </submittedName>
</protein>
<evidence type="ECO:0000313" key="3">
    <source>
        <dbReference type="Proteomes" id="UP001642540"/>
    </source>
</evidence>
<evidence type="ECO:0000256" key="1">
    <source>
        <dbReference type="SAM" id="MobiDB-lite"/>
    </source>
</evidence>